<evidence type="ECO:0000313" key="1">
    <source>
        <dbReference type="EMBL" id="KKM90754.1"/>
    </source>
</evidence>
<dbReference type="EMBL" id="LAZR01006630">
    <property type="protein sequence ID" value="KKM90754.1"/>
    <property type="molecule type" value="Genomic_DNA"/>
</dbReference>
<sequence length="115" mass="12805">MAGKFVALKPGQTLILSIEGGQEIARIHALQPEPPPKQEPERCFACGDPLGSAVYRRWSQETERNERVCLLCFHDTSTGPLRFPSKYPIDTLKAGFSRGREQGIAEGREAPREQP</sequence>
<protein>
    <submittedName>
        <fullName evidence="1">Uncharacterized protein</fullName>
    </submittedName>
</protein>
<proteinExistence type="predicted"/>
<comment type="caution">
    <text evidence="1">The sequence shown here is derived from an EMBL/GenBank/DDBJ whole genome shotgun (WGS) entry which is preliminary data.</text>
</comment>
<reference evidence="1" key="1">
    <citation type="journal article" date="2015" name="Nature">
        <title>Complex archaea that bridge the gap between prokaryotes and eukaryotes.</title>
        <authorList>
            <person name="Spang A."/>
            <person name="Saw J.H."/>
            <person name="Jorgensen S.L."/>
            <person name="Zaremba-Niedzwiedzka K."/>
            <person name="Martijn J."/>
            <person name="Lind A.E."/>
            <person name="van Eijk R."/>
            <person name="Schleper C."/>
            <person name="Guy L."/>
            <person name="Ettema T.J."/>
        </authorList>
    </citation>
    <scope>NUCLEOTIDE SEQUENCE</scope>
</reference>
<accession>A0A0F9L7B7</accession>
<organism evidence="1">
    <name type="scientific">marine sediment metagenome</name>
    <dbReference type="NCBI Taxonomy" id="412755"/>
    <lineage>
        <taxon>unclassified sequences</taxon>
        <taxon>metagenomes</taxon>
        <taxon>ecological metagenomes</taxon>
    </lineage>
</organism>
<gene>
    <name evidence="1" type="ORF">LCGC14_1235430</name>
</gene>
<name>A0A0F9L7B7_9ZZZZ</name>
<dbReference type="AlphaFoldDB" id="A0A0F9L7B7"/>